<accession>A0ABQ9VHP3</accession>
<dbReference type="PROSITE" id="PS50157">
    <property type="entry name" value="ZINC_FINGER_C2H2_2"/>
    <property type="match status" value="1"/>
</dbReference>
<dbReference type="PANTHER" id="PTHR23232:SF133">
    <property type="entry name" value="RIKEN CDNA 1700020N01 GENE"/>
    <property type="match status" value="1"/>
</dbReference>
<dbReference type="EMBL" id="JASSZA010000006">
    <property type="protein sequence ID" value="KAK2108715.1"/>
    <property type="molecule type" value="Genomic_DNA"/>
</dbReference>
<evidence type="ECO:0000259" key="6">
    <source>
        <dbReference type="PROSITE" id="PS50157"/>
    </source>
</evidence>
<dbReference type="Pfam" id="PF01352">
    <property type="entry name" value="KRAB"/>
    <property type="match status" value="1"/>
</dbReference>
<dbReference type="Gene3D" id="6.10.140.140">
    <property type="match status" value="1"/>
</dbReference>
<dbReference type="SUPFAM" id="SSF57667">
    <property type="entry name" value="beta-beta-alpha zinc fingers"/>
    <property type="match status" value="1"/>
</dbReference>
<dbReference type="InterPro" id="IPR036236">
    <property type="entry name" value="Znf_C2H2_sf"/>
</dbReference>
<dbReference type="SUPFAM" id="SSF109640">
    <property type="entry name" value="KRAB domain (Kruppel-associated box)"/>
    <property type="match status" value="1"/>
</dbReference>
<comment type="caution">
    <text evidence="8">The sequence shown here is derived from an EMBL/GenBank/DDBJ whole genome shotgun (WGS) entry which is preliminary data.</text>
</comment>
<evidence type="ECO:0000256" key="1">
    <source>
        <dbReference type="ARBA" id="ARBA00022723"/>
    </source>
</evidence>
<evidence type="ECO:0000256" key="3">
    <source>
        <dbReference type="ARBA" id="ARBA00022771"/>
    </source>
</evidence>
<dbReference type="Gene3D" id="3.30.160.60">
    <property type="entry name" value="Classic Zinc Finger"/>
    <property type="match status" value="1"/>
</dbReference>
<dbReference type="PANTHER" id="PTHR23232">
    <property type="entry name" value="KRAB DOMAIN C2H2 ZINC FINGER"/>
    <property type="match status" value="1"/>
</dbReference>
<keyword evidence="4" id="KW-0862">Zinc</keyword>
<evidence type="ECO:0000313" key="8">
    <source>
        <dbReference type="EMBL" id="KAK2108715.1"/>
    </source>
</evidence>
<dbReference type="InterPro" id="IPR013087">
    <property type="entry name" value="Znf_C2H2_type"/>
</dbReference>
<evidence type="ECO:0000259" key="7">
    <source>
        <dbReference type="PROSITE" id="PS50805"/>
    </source>
</evidence>
<evidence type="ECO:0000256" key="5">
    <source>
        <dbReference type="PROSITE-ProRule" id="PRU00042"/>
    </source>
</evidence>
<proteinExistence type="predicted"/>
<dbReference type="InterPro" id="IPR001909">
    <property type="entry name" value="KRAB"/>
</dbReference>
<keyword evidence="2" id="KW-0677">Repeat</keyword>
<evidence type="ECO:0000313" key="9">
    <source>
        <dbReference type="Proteomes" id="UP001266305"/>
    </source>
</evidence>
<dbReference type="PROSITE" id="PS50805">
    <property type="entry name" value="KRAB"/>
    <property type="match status" value="1"/>
</dbReference>
<feature type="domain" description="KRAB" evidence="7">
    <location>
        <begin position="9"/>
        <end position="84"/>
    </location>
</feature>
<organism evidence="8 9">
    <name type="scientific">Saguinus oedipus</name>
    <name type="common">Cotton-top tamarin</name>
    <name type="synonym">Oedipomidas oedipus</name>
    <dbReference type="NCBI Taxonomy" id="9490"/>
    <lineage>
        <taxon>Eukaryota</taxon>
        <taxon>Metazoa</taxon>
        <taxon>Chordata</taxon>
        <taxon>Craniata</taxon>
        <taxon>Vertebrata</taxon>
        <taxon>Euteleostomi</taxon>
        <taxon>Mammalia</taxon>
        <taxon>Eutheria</taxon>
        <taxon>Euarchontoglires</taxon>
        <taxon>Primates</taxon>
        <taxon>Haplorrhini</taxon>
        <taxon>Platyrrhini</taxon>
        <taxon>Cebidae</taxon>
        <taxon>Callitrichinae</taxon>
        <taxon>Saguinus</taxon>
    </lineage>
</organism>
<evidence type="ECO:0000256" key="2">
    <source>
        <dbReference type="ARBA" id="ARBA00022737"/>
    </source>
</evidence>
<keyword evidence="1" id="KW-0479">Metal-binding</keyword>
<dbReference type="CDD" id="cd07765">
    <property type="entry name" value="KRAB_A-box"/>
    <property type="match status" value="1"/>
</dbReference>
<evidence type="ECO:0000256" key="4">
    <source>
        <dbReference type="ARBA" id="ARBA00022833"/>
    </source>
</evidence>
<protein>
    <submittedName>
        <fullName evidence="8">Uncharacterized protein</fullName>
    </submittedName>
</protein>
<dbReference type="SMART" id="SM00349">
    <property type="entry name" value="KRAB"/>
    <property type="match status" value="1"/>
</dbReference>
<keyword evidence="3 5" id="KW-0863">Zinc-finger</keyword>
<name>A0ABQ9VHP3_SAGOE</name>
<dbReference type="Proteomes" id="UP001266305">
    <property type="component" value="Unassembled WGS sequence"/>
</dbReference>
<dbReference type="PROSITE" id="PS00028">
    <property type="entry name" value="ZINC_FINGER_C2H2_1"/>
    <property type="match status" value="1"/>
</dbReference>
<reference evidence="8 9" key="1">
    <citation type="submission" date="2023-05" db="EMBL/GenBank/DDBJ databases">
        <title>B98-5 Cell Line De Novo Hybrid Assembly: An Optical Mapping Approach.</title>
        <authorList>
            <person name="Kananen K."/>
            <person name="Auerbach J.A."/>
            <person name="Kautto E."/>
            <person name="Blachly J.S."/>
        </authorList>
    </citation>
    <scope>NUCLEOTIDE SEQUENCE [LARGE SCALE GENOMIC DNA]</scope>
    <source>
        <strain evidence="8">B95-8</strain>
        <tissue evidence="8">Cell line</tissue>
    </source>
</reference>
<keyword evidence="9" id="KW-1185">Reference proteome</keyword>
<dbReference type="InterPro" id="IPR050169">
    <property type="entry name" value="Krueppel_C2H2_ZnF"/>
</dbReference>
<feature type="domain" description="C2H2-type" evidence="6">
    <location>
        <begin position="154"/>
        <end position="181"/>
    </location>
</feature>
<gene>
    <name evidence="8" type="ORF">P7K49_013880</name>
</gene>
<dbReference type="InterPro" id="IPR036051">
    <property type="entry name" value="KRAB_dom_sf"/>
</dbReference>
<sequence length="200" mass="22353">MAGEVQGLVMFEDVAVYFSREEWGLLNVTQKGLYWDVMLENFALLSSLGLAPSRSPVFTQLVDDDEQSCVTSSVDVTLVSRTEASRGPGPGLDGLCRVEDERAPPKHVKNYRAIQHQDPRSEGKLRRHTEYEAAFPPSSSCGQQQGVHVAEKLFKCSDCGKVFLKVFALLDHLITHSEERPFRCLTGRSAFREKSTHINP</sequence>